<keyword evidence="3" id="KW-0238">DNA-binding</keyword>
<sequence length="114" mass="12961">MIELHPLRCFVAVAEELHFGRAAQRLFATQPPLSRQIQLLEHALGIALLERSSRPSCISRGARTTTTPRCRASTRWSTRFSRSVRKTGWCDAAWLHGTLRSDAFRTPEDGIRRC</sequence>
<dbReference type="PANTHER" id="PTHR30346">
    <property type="entry name" value="TRANSCRIPTIONAL DUAL REGULATOR HCAR-RELATED"/>
    <property type="match status" value="1"/>
</dbReference>
<name>A0AAU8V4G4_9BURK</name>
<dbReference type="PANTHER" id="PTHR30346:SF0">
    <property type="entry name" value="HCA OPERON TRANSCRIPTIONAL ACTIVATOR HCAR"/>
    <property type="match status" value="1"/>
</dbReference>
<dbReference type="Pfam" id="PF00126">
    <property type="entry name" value="HTH_1"/>
    <property type="match status" value="1"/>
</dbReference>
<dbReference type="GO" id="GO:0003677">
    <property type="term" value="F:DNA binding"/>
    <property type="evidence" value="ECO:0007669"/>
    <property type="project" value="UniProtKB-KW"/>
</dbReference>
<dbReference type="AlphaFoldDB" id="A0AAU8V4G4"/>
<evidence type="ECO:0000259" key="5">
    <source>
        <dbReference type="PROSITE" id="PS50931"/>
    </source>
</evidence>
<evidence type="ECO:0000313" key="6">
    <source>
        <dbReference type="EMBL" id="AOK26262.1"/>
    </source>
</evidence>
<dbReference type="PROSITE" id="PS50931">
    <property type="entry name" value="HTH_LYSR"/>
    <property type="match status" value="1"/>
</dbReference>
<evidence type="ECO:0000313" key="7">
    <source>
        <dbReference type="Proteomes" id="UP000095100"/>
    </source>
</evidence>
<dbReference type="GO" id="GO:0003700">
    <property type="term" value="F:DNA-binding transcription factor activity"/>
    <property type="evidence" value="ECO:0007669"/>
    <property type="project" value="InterPro"/>
</dbReference>
<dbReference type="SUPFAM" id="SSF46785">
    <property type="entry name" value="Winged helix' DNA-binding domain"/>
    <property type="match status" value="1"/>
</dbReference>
<accession>A0AAU8V4G4</accession>
<dbReference type="PRINTS" id="PR00039">
    <property type="entry name" value="HTHLYSR"/>
</dbReference>
<dbReference type="GO" id="GO:0032993">
    <property type="term" value="C:protein-DNA complex"/>
    <property type="evidence" value="ECO:0007669"/>
    <property type="project" value="TreeGrafter"/>
</dbReference>
<dbReference type="Proteomes" id="UP000095100">
    <property type="component" value="Chromosome 2"/>
</dbReference>
<evidence type="ECO:0000256" key="4">
    <source>
        <dbReference type="ARBA" id="ARBA00023163"/>
    </source>
</evidence>
<protein>
    <recommendedName>
        <fullName evidence="5">HTH lysR-type domain-containing protein</fullName>
    </recommendedName>
</protein>
<dbReference type="InterPro" id="IPR036388">
    <property type="entry name" value="WH-like_DNA-bd_sf"/>
</dbReference>
<dbReference type="Gene3D" id="1.10.10.10">
    <property type="entry name" value="Winged helix-like DNA-binding domain superfamily/Winged helix DNA-binding domain"/>
    <property type="match status" value="1"/>
</dbReference>
<gene>
    <name evidence="6" type="ORF">WK67_26620</name>
</gene>
<evidence type="ECO:0000256" key="2">
    <source>
        <dbReference type="ARBA" id="ARBA00023015"/>
    </source>
</evidence>
<comment type="similarity">
    <text evidence="1">Belongs to the LysR transcriptional regulatory family.</text>
</comment>
<evidence type="ECO:0000256" key="3">
    <source>
        <dbReference type="ARBA" id="ARBA00023125"/>
    </source>
</evidence>
<organism evidence="6 7">
    <name type="scientific">Burkholderia ubonensis</name>
    <dbReference type="NCBI Taxonomy" id="101571"/>
    <lineage>
        <taxon>Bacteria</taxon>
        <taxon>Pseudomonadati</taxon>
        <taxon>Pseudomonadota</taxon>
        <taxon>Betaproteobacteria</taxon>
        <taxon>Burkholderiales</taxon>
        <taxon>Burkholderiaceae</taxon>
        <taxon>Burkholderia</taxon>
        <taxon>Burkholderia cepacia complex</taxon>
    </lineage>
</organism>
<dbReference type="InterPro" id="IPR036390">
    <property type="entry name" value="WH_DNA-bd_sf"/>
</dbReference>
<proteinExistence type="inferred from homology"/>
<dbReference type="EMBL" id="CP013447">
    <property type="protein sequence ID" value="AOK26262.1"/>
    <property type="molecule type" value="Genomic_DNA"/>
</dbReference>
<reference evidence="6 7" key="1">
    <citation type="submission" date="2015-12" db="EMBL/GenBank/DDBJ databases">
        <title>Diversity of Burkholderia near neighbor genomes.</title>
        <authorList>
            <person name="Sahl J."/>
            <person name="Wagner D."/>
            <person name="Keim P."/>
        </authorList>
    </citation>
    <scope>NUCLEOTIDE SEQUENCE [LARGE SCALE GENOMIC DNA]</scope>
    <source>
        <strain evidence="6 7">MSMB1189WGS</strain>
    </source>
</reference>
<keyword evidence="4" id="KW-0804">Transcription</keyword>
<evidence type="ECO:0000256" key="1">
    <source>
        <dbReference type="ARBA" id="ARBA00009437"/>
    </source>
</evidence>
<feature type="domain" description="HTH lysR-type" evidence="5">
    <location>
        <begin position="2"/>
        <end position="59"/>
    </location>
</feature>
<keyword evidence="2" id="KW-0805">Transcription regulation</keyword>
<dbReference type="InterPro" id="IPR000847">
    <property type="entry name" value="LysR_HTH_N"/>
</dbReference>